<dbReference type="EMBL" id="JACEFO010001996">
    <property type="protein sequence ID" value="KAF8689944.1"/>
    <property type="molecule type" value="Genomic_DNA"/>
</dbReference>
<dbReference type="PANTHER" id="PTHR37224">
    <property type="entry name" value="OS02G0804400 PROTEIN"/>
    <property type="match status" value="1"/>
</dbReference>
<evidence type="ECO:0000313" key="2">
    <source>
        <dbReference type="EMBL" id="KAF8689944.1"/>
    </source>
</evidence>
<feature type="transmembrane region" description="Helical" evidence="1">
    <location>
        <begin position="180"/>
        <end position="199"/>
    </location>
</feature>
<dbReference type="Proteomes" id="UP000636709">
    <property type="component" value="Unassembled WGS sequence"/>
</dbReference>
<keyword evidence="1" id="KW-0812">Transmembrane</keyword>
<accession>A0A835B7E3</accession>
<dbReference type="AlphaFoldDB" id="A0A835B7E3"/>
<dbReference type="OrthoDB" id="513929at2759"/>
<organism evidence="2 3">
    <name type="scientific">Digitaria exilis</name>
    <dbReference type="NCBI Taxonomy" id="1010633"/>
    <lineage>
        <taxon>Eukaryota</taxon>
        <taxon>Viridiplantae</taxon>
        <taxon>Streptophyta</taxon>
        <taxon>Embryophyta</taxon>
        <taxon>Tracheophyta</taxon>
        <taxon>Spermatophyta</taxon>
        <taxon>Magnoliopsida</taxon>
        <taxon>Liliopsida</taxon>
        <taxon>Poales</taxon>
        <taxon>Poaceae</taxon>
        <taxon>PACMAD clade</taxon>
        <taxon>Panicoideae</taxon>
        <taxon>Panicodae</taxon>
        <taxon>Paniceae</taxon>
        <taxon>Anthephorinae</taxon>
        <taxon>Digitaria</taxon>
    </lineage>
</organism>
<name>A0A835B7E3_9POAL</name>
<keyword evidence="1" id="KW-1133">Transmembrane helix</keyword>
<evidence type="ECO:0000256" key="1">
    <source>
        <dbReference type="SAM" id="Phobius"/>
    </source>
</evidence>
<sequence length="206" mass="21205">MAGARVVAVATTAASPGAAGSSSNLAPPRRSGVLFGVSFRCSPRVAASTRSRAARGRVRLSGRDPAEAEADGGVGRTLKVGASSRVLLPSLHLPCLPPVWLSALCLSLALHLKSSSMAGSQPDEIRPSHEVTVNRSVFLSCVKQDDDSSYLWTLGLGSVGGAAVIKYGSILLPDITRPNIVVALLMVSLPVVAAVLILLKASSVED</sequence>
<protein>
    <submittedName>
        <fullName evidence="2">Uncharacterized protein</fullName>
    </submittedName>
</protein>
<reference evidence="2" key="1">
    <citation type="submission" date="2020-07" db="EMBL/GenBank/DDBJ databases">
        <title>Genome sequence and genetic diversity analysis of an under-domesticated orphan crop, white fonio (Digitaria exilis).</title>
        <authorList>
            <person name="Bennetzen J.L."/>
            <person name="Chen S."/>
            <person name="Ma X."/>
            <person name="Wang X."/>
            <person name="Yssel A.E.J."/>
            <person name="Chaluvadi S.R."/>
            <person name="Johnson M."/>
            <person name="Gangashetty P."/>
            <person name="Hamidou F."/>
            <person name="Sanogo M.D."/>
            <person name="Zwaenepoel A."/>
            <person name="Wallace J."/>
            <person name="Van De Peer Y."/>
            <person name="Van Deynze A."/>
        </authorList>
    </citation>
    <scope>NUCLEOTIDE SEQUENCE</scope>
    <source>
        <tissue evidence="2">Leaves</tissue>
    </source>
</reference>
<keyword evidence="1" id="KW-0472">Membrane</keyword>
<feature type="transmembrane region" description="Helical" evidence="1">
    <location>
        <begin position="150"/>
        <end position="168"/>
    </location>
</feature>
<keyword evidence="3" id="KW-1185">Reference proteome</keyword>
<comment type="caution">
    <text evidence="2">The sequence shown here is derived from an EMBL/GenBank/DDBJ whole genome shotgun (WGS) entry which is preliminary data.</text>
</comment>
<evidence type="ECO:0000313" key="3">
    <source>
        <dbReference type="Proteomes" id="UP000636709"/>
    </source>
</evidence>
<gene>
    <name evidence="2" type="ORF">HU200_041579</name>
</gene>
<proteinExistence type="predicted"/>